<evidence type="ECO:0000313" key="3">
    <source>
        <dbReference type="EMBL" id="GAA1793361.1"/>
    </source>
</evidence>
<dbReference type="PANTHER" id="PTHR35335:SF1">
    <property type="entry name" value="UPF0716 PROTEIN FXSA"/>
    <property type="match status" value="1"/>
</dbReference>
<reference evidence="4" key="1">
    <citation type="journal article" date="2019" name="Int. J. Syst. Evol. Microbiol.">
        <title>The Global Catalogue of Microorganisms (GCM) 10K type strain sequencing project: providing services to taxonomists for standard genome sequencing and annotation.</title>
        <authorList>
            <consortium name="The Broad Institute Genomics Platform"/>
            <consortium name="The Broad Institute Genome Sequencing Center for Infectious Disease"/>
            <person name="Wu L."/>
            <person name="Ma J."/>
        </authorList>
    </citation>
    <scope>NUCLEOTIDE SEQUENCE [LARGE SCALE GENOMIC DNA]</scope>
    <source>
        <strain evidence="4">JCM 13250</strain>
    </source>
</reference>
<evidence type="ECO:0000313" key="4">
    <source>
        <dbReference type="Proteomes" id="UP001500218"/>
    </source>
</evidence>
<evidence type="ECO:0008006" key="5">
    <source>
        <dbReference type="Google" id="ProtNLM"/>
    </source>
</evidence>
<name>A0ABP4XSX1_9ACTN</name>
<organism evidence="3 4">
    <name type="scientific">Luedemannella flava</name>
    <dbReference type="NCBI Taxonomy" id="349316"/>
    <lineage>
        <taxon>Bacteria</taxon>
        <taxon>Bacillati</taxon>
        <taxon>Actinomycetota</taxon>
        <taxon>Actinomycetes</taxon>
        <taxon>Micromonosporales</taxon>
        <taxon>Micromonosporaceae</taxon>
        <taxon>Luedemannella</taxon>
    </lineage>
</organism>
<keyword evidence="2" id="KW-0812">Transmembrane</keyword>
<gene>
    <name evidence="3" type="ORF">GCM10009682_14040</name>
</gene>
<keyword evidence="2" id="KW-0472">Membrane</keyword>
<dbReference type="Proteomes" id="UP001500218">
    <property type="component" value="Unassembled WGS sequence"/>
</dbReference>
<feature type="region of interest" description="Disordered" evidence="1">
    <location>
        <begin position="139"/>
        <end position="172"/>
    </location>
</feature>
<comment type="caution">
    <text evidence="3">The sequence shown here is derived from an EMBL/GenBank/DDBJ whole genome shotgun (WGS) entry which is preliminary data.</text>
</comment>
<proteinExistence type="predicted"/>
<feature type="transmembrane region" description="Helical" evidence="2">
    <location>
        <begin position="29"/>
        <end position="49"/>
    </location>
</feature>
<dbReference type="PANTHER" id="PTHR35335">
    <property type="entry name" value="UPF0716 PROTEIN FXSA"/>
    <property type="match status" value="1"/>
</dbReference>
<keyword evidence="4" id="KW-1185">Reference proteome</keyword>
<feature type="transmembrane region" description="Helical" evidence="2">
    <location>
        <begin position="78"/>
        <end position="103"/>
    </location>
</feature>
<dbReference type="Pfam" id="PF04186">
    <property type="entry name" value="FxsA"/>
    <property type="match status" value="1"/>
</dbReference>
<dbReference type="NCBIfam" id="NF008528">
    <property type="entry name" value="PRK11463.1-2"/>
    <property type="match status" value="1"/>
</dbReference>
<dbReference type="EMBL" id="BAAALT010000034">
    <property type="protein sequence ID" value="GAA1793361.1"/>
    <property type="molecule type" value="Genomic_DNA"/>
</dbReference>
<accession>A0ABP4XSX1</accession>
<dbReference type="InterPro" id="IPR007313">
    <property type="entry name" value="FxsA"/>
</dbReference>
<dbReference type="RefSeq" id="WP_344127517.1">
    <property type="nucleotide sequence ID" value="NZ_BAAALT010000034.1"/>
</dbReference>
<keyword evidence="2" id="KW-1133">Transmembrane helix</keyword>
<protein>
    <recommendedName>
        <fullName evidence="5">FxsA family protein</fullName>
    </recommendedName>
</protein>
<evidence type="ECO:0000256" key="2">
    <source>
        <dbReference type="SAM" id="Phobius"/>
    </source>
</evidence>
<evidence type="ECO:0000256" key="1">
    <source>
        <dbReference type="SAM" id="MobiDB-lite"/>
    </source>
</evidence>
<sequence>MSRRLLLVLLLVVLPIAEIAVIIGVGKAIGVPWTIALLLASSVAGAWLLRREGVRAWRAFRDEAAAGRPPGNAATDGLLVLVGGLLMVLPGFITDVIGLLMVAPPTRRLSRGFVLRVVDRRMGSQARANLFGPRKVRVRYGPAQRNPAPSPPPPPPTTPPPAIEGEIVDRPD</sequence>
<feature type="compositionally biased region" description="Pro residues" evidence="1">
    <location>
        <begin position="148"/>
        <end position="162"/>
    </location>
</feature>